<dbReference type="InterPro" id="IPR011990">
    <property type="entry name" value="TPR-like_helical_dom_sf"/>
</dbReference>
<dbReference type="InterPro" id="IPR013105">
    <property type="entry name" value="TPR_2"/>
</dbReference>
<organism evidence="4 5">
    <name type="scientific">Gigaspora rosea</name>
    <dbReference type="NCBI Taxonomy" id="44941"/>
    <lineage>
        <taxon>Eukaryota</taxon>
        <taxon>Fungi</taxon>
        <taxon>Fungi incertae sedis</taxon>
        <taxon>Mucoromycota</taxon>
        <taxon>Glomeromycotina</taxon>
        <taxon>Glomeromycetes</taxon>
        <taxon>Diversisporales</taxon>
        <taxon>Gigasporaceae</taxon>
        <taxon>Gigaspora</taxon>
    </lineage>
</organism>
<dbReference type="SMART" id="SM00028">
    <property type="entry name" value="TPR"/>
    <property type="match status" value="1"/>
</dbReference>
<keyword evidence="1" id="KW-0677">Repeat</keyword>
<dbReference type="EMBL" id="QKWP01004251">
    <property type="protein sequence ID" value="RIB00421.1"/>
    <property type="molecule type" value="Genomic_DNA"/>
</dbReference>
<comment type="caution">
    <text evidence="4">The sequence shown here is derived from an EMBL/GenBank/DDBJ whole genome shotgun (WGS) entry which is preliminary data.</text>
</comment>
<feature type="repeat" description="TPR" evidence="3">
    <location>
        <begin position="34"/>
        <end position="67"/>
    </location>
</feature>
<dbReference type="Pfam" id="PF07719">
    <property type="entry name" value="TPR_2"/>
    <property type="match status" value="1"/>
</dbReference>
<evidence type="ECO:0000313" key="4">
    <source>
        <dbReference type="EMBL" id="RIB00421.1"/>
    </source>
</evidence>
<proteinExistence type="predicted"/>
<accession>A0A397TSM0</accession>
<evidence type="ECO:0000313" key="5">
    <source>
        <dbReference type="Proteomes" id="UP000266673"/>
    </source>
</evidence>
<dbReference type="Gene3D" id="1.25.40.10">
    <property type="entry name" value="Tetratricopeptide repeat domain"/>
    <property type="match status" value="1"/>
</dbReference>
<protein>
    <submittedName>
        <fullName evidence="4">Uncharacterized protein</fullName>
    </submittedName>
</protein>
<dbReference type="SUPFAM" id="SSF48452">
    <property type="entry name" value="TPR-like"/>
    <property type="match status" value="1"/>
</dbReference>
<name>A0A397TSM0_9GLOM</name>
<gene>
    <name evidence="4" type="ORF">C2G38_2234361</name>
</gene>
<dbReference type="Proteomes" id="UP000266673">
    <property type="component" value="Unassembled WGS sequence"/>
</dbReference>
<dbReference type="InterPro" id="IPR019734">
    <property type="entry name" value="TPR_rpt"/>
</dbReference>
<sequence length="130" mass="15262">MDPFNLEHPIYYLLKNFDGSLDDLNKSLKFKNNAFALRTRGQTYYMLGHYEESLDDLDNSLKIDQDNKVALFLNDSINSLKIDEKIQLLYCLGGNILTNWNIEPENIDALKTRGQFYFMLNEHPYKKMTV</sequence>
<evidence type="ECO:0000256" key="3">
    <source>
        <dbReference type="PROSITE-ProRule" id="PRU00339"/>
    </source>
</evidence>
<evidence type="ECO:0000256" key="2">
    <source>
        <dbReference type="ARBA" id="ARBA00022803"/>
    </source>
</evidence>
<keyword evidence="2 3" id="KW-0802">TPR repeat</keyword>
<evidence type="ECO:0000256" key="1">
    <source>
        <dbReference type="ARBA" id="ARBA00022737"/>
    </source>
</evidence>
<reference evidence="4 5" key="1">
    <citation type="submission" date="2018-06" db="EMBL/GenBank/DDBJ databases">
        <title>Comparative genomics reveals the genomic features of Rhizophagus irregularis, R. cerebriforme, R. diaphanum and Gigaspora rosea, and their symbiotic lifestyle signature.</title>
        <authorList>
            <person name="Morin E."/>
            <person name="San Clemente H."/>
            <person name="Chen E.C.H."/>
            <person name="De La Providencia I."/>
            <person name="Hainaut M."/>
            <person name="Kuo A."/>
            <person name="Kohler A."/>
            <person name="Murat C."/>
            <person name="Tang N."/>
            <person name="Roy S."/>
            <person name="Loubradou J."/>
            <person name="Henrissat B."/>
            <person name="Grigoriev I.V."/>
            <person name="Corradi N."/>
            <person name="Roux C."/>
            <person name="Martin F.M."/>
        </authorList>
    </citation>
    <scope>NUCLEOTIDE SEQUENCE [LARGE SCALE GENOMIC DNA]</scope>
    <source>
        <strain evidence="4 5">DAOM 194757</strain>
    </source>
</reference>
<dbReference type="AlphaFoldDB" id="A0A397TSM0"/>
<keyword evidence="5" id="KW-1185">Reference proteome</keyword>
<dbReference type="PROSITE" id="PS50005">
    <property type="entry name" value="TPR"/>
    <property type="match status" value="1"/>
</dbReference>
<dbReference type="OrthoDB" id="539634at2759"/>